<keyword evidence="2 4" id="KW-0328">Glycosyltransferase</keyword>
<evidence type="ECO:0000256" key="1">
    <source>
        <dbReference type="ARBA" id="ARBA00009995"/>
    </source>
</evidence>
<dbReference type="Pfam" id="PF00201">
    <property type="entry name" value="UDPGT"/>
    <property type="match status" value="1"/>
</dbReference>
<dbReference type="Gene3D" id="3.40.50.2000">
    <property type="entry name" value="Glycogen Phosphorylase B"/>
    <property type="match status" value="2"/>
</dbReference>
<dbReference type="InterPro" id="IPR002213">
    <property type="entry name" value="UDP_glucos_trans"/>
</dbReference>
<keyword evidence="3 4" id="KW-0808">Transferase</keyword>
<reference evidence="5" key="1">
    <citation type="submission" date="2019-09" db="EMBL/GenBank/DDBJ databases">
        <title>Draft genome information of white flower Hibiscus syriacus.</title>
        <authorList>
            <person name="Kim Y.-M."/>
        </authorList>
    </citation>
    <scope>NUCLEOTIDE SEQUENCE [LARGE SCALE GENOMIC DNA]</scope>
    <source>
        <strain evidence="5">YM2019G1</strain>
    </source>
</reference>
<dbReference type="SUPFAM" id="SSF53756">
    <property type="entry name" value="UDP-Glycosyltransferase/glycogen phosphorylase"/>
    <property type="match status" value="1"/>
</dbReference>
<organism evidence="5 6">
    <name type="scientific">Hibiscus syriacus</name>
    <name type="common">Rose of Sharon</name>
    <dbReference type="NCBI Taxonomy" id="106335"/>
    <lineage>
        <taxon>Eukaryota</taxon>
        <taxon>Viridiplantae</taxon>
        <taxon>Streptophyta</taxon>
        <taxon>Embryophyta</taxon>
        <taxon>Tracheophyta</taxon>
        <taxon>Spermatophyta</taxon>
        <taxon>Magnoliopsida</taxon>
        <taxon>eudicotyledons</taxon>
        <taxon>Gunneridae</taxon>
        <taxon>Pentapetalae</taxon>
        <taxon>rosids</taxon>
        <taxon>malvids</taxon>
        <taxon>Malvales</taxon>
        <taxon>Malvaceae</taxon>
        <taxon>Malvoideae</taxon>
        <taxon>Hibiscus</taxon>
    </lineage>
</organism>
<evidence type="ECO:0000256" key="3">
    <source>
        <dbReference type="ARBA" id="ARBA00022679"/>
    </source>
</evidence>
<comment type="caution">
    <text evidence="5">The sequence shown here is derived from an EMBL/GenBank/DDBJ whole genome shotgun (WGS) entry which is preliminary data.</text>
</comment>
<dbReference type="GO" id="GO:0047209">
    <property type="term" value="F:coniferyl-alcohol glucosyltransferase activity"/>
    <property type="evidence" value="ECO:0007669"/>
    <property type="project" value="TreeGrafter"/>
</dbReference>
<dbReference type="PROSITE" id="PS00375">
    <property type="entry name" value="UDPGT"/>
    <property type="match status" value="1"/>
</dbReference>
<accession>A0A6A2XQI8</accession>
<dbReference type="PANTHER" id="PTHR48046">
    <property type="entry name" value="UDP-GLYCOSYLTRANSFERASE 72E1"/>
    <property type="match status" value="1"/>
</dbReference>
<dbReference type="EMBL" id="VEPZ02001654">
    <property type="protein sequence ID" value="KAE8664266.1"/>
    <property type="molecule type" value="Genomic_DNA"/>
</dbReference>
<proteinExistence type="inferred from homology"/>
<dbReference type="AlphaFoldDB" id="A0A6A2XQI8"/>
<evidence type="ECO:0000313" key="6">
    <source>
        <dbReference type="Proteomes" id="UP000436088"/>
    </source>
</evidence>
<dbReference type="CDD" id="cd03784">
    <property type="entry name" value="GT1_Gtf-like"/>
    <property type="match status" value="1"/>
</dbReference>
<protein>
    <submittedName>
        <fullName evidence="5">UDP-glucosyl transferase 72E1</fullName>
    </submittedName>
</protein>
<evidence type="ECO:0000256" key="2">
    <source>
        <dbReference type="ARBA" id="ARBA00022676"/>
    </source>
</evidence>
<dbReference type="Proteomes" id="UP000436088">
    <property type="component" value="Unassembled WGS sequence"/>
</dbReference>
<evidence type="ECO:0000256" key="4">
    <source>
        <dbReference type="RuleBase" id="RU003718"/>
    </source>
</evidence>
<keyword evidence="6" id="KW-1185">Reference proteome</keyword>
<name>A0A6A2XQI8_HIBSY</name>
<evidence type="ECO:0000313" key="5">
    <source>
        <dbReference type="EMBL" id="KAE8664266.1"/>
    </source>
</evidence>
<sequence>MESHPTALVVDMFGTSALGIADEFNMLKFVCITSNARLFSVMLCTPEMDRKEIDYHVKKQKPLNIPGCKPLKFEDTTEVSLSDGISVNTWDEIEPTCLKALRDAKKVPCWSTKLAWGLELRQQRFVWVARPPIENDAAGNFLTLGNGSNGTLNYLPEGFSARTQDRGLVIPMWAPQVEILSHPSIGGFLTHGGWNSALESIINGVPMIAWPLYSEQKMNANILTEDIGASIRVTTMKPDGVVGREEIRSMVRKILIDHEGRNIQTRIKELKNSATRALVEGGSSYNSLSQVAEICIQCLKTKAYGA</sequence>
<comment type="similarity">
    <text evidence="1 4">Belongs to the UDP-glycosyltransferase family.</text>
</comment>
<gene>
    <name evidence="5" type="ORF">F3Y22_tig00112809pilonHSYRG00006</name>
</gene>
<dbReference type="PANTHER" id="PTHR48046:SF3">
    <property type="entry name" value="GLYCOSYLTRANSFERASE"/>
    <property type="match status" value="1"/>
</dbReference>
<dbReference type="InterPro" id="IPR035595">
    <property type="entry name" value="UDP_glycos_trans_CS"/>
</dbReference>
<dbReference type="FunFam" id="3.40.50.2000:FF:000056">
    <property type="entry name" value="Glycosyltransferase"/>
    <property type="match status" value="1"/>
</dbReference>